<proteinExistence type="predicted"/>
<organism evidence="6 7">
    <name type="scientific">Saponaria officinalis</name>
    <name type="common">Common soapwort</name>
    <name type="synonym">Lychnis saponaria</name>
    <dbReference type="NCBI Taxonomy" id="3572"/>
    <lineage>
        <taxon>Eukaryota</taxon>
        <taxon>Viridiplantae</taxon>
        <taxon>Streptophyta</taxon>
        <taxon>Embryophyta</taxon>
        <taxon>Tracheophyta</taxon>
        <taxon>Spermatophyta</taxon>
        <taxon>Magnoliopsida</taxon>
        <taxon>eudicotyledons</taxon>
        <taxon>Gunneridae</taxon>
        <taxon>Pentapetalae</taxon>
        <taxon>Caryophyllales</taxon>
        <taxon>Caryophyllaceae</taxon>
        <taxon>Caryophylleae</taxon>
        <taxon>Saponaria</taxon>
    </lineage>
</organism>
<protein>
    <recommendedName>
        <fullName evidence="4">Histidine-containing phosphotransfer protein</fullName>
    </recommendedName>
</protein>
<evidence type="ECO:0000256" key="4">
    <source>
        <dbReference type="RuleBase" id="RU369004"/>
    </source>
</evidence>
<comment type="domain">
    <text evidence="4">Histidine-containing phosphotransfer domain (HPt) contains an active histidine that mediates the phosphotransfer.</text>
</comment>
<dbReference type="InterPro" id="IPR045871">
    <property type="entry name" value="AHP1-5/YPD1"/>
</dbReference>
<evidence type="ECO:0000256" key="1">
    <source>
        <dbReference type="ARBA" id="ARBA00022864"/>
    </source>
</evidence>
<accession>A0AAW1KAL5</accession>
<sequence length="157" mass="17815">MDRFQLHEQLLQRRQSMLDEGFLDDRFLVLEELEEHQPDFVENIISKYIPSALEYIDKLQEILETSPLNLAELERLILKLKGASASVGTAKLTAAVDEMLATFKRSCTDTHRLGAALGVVRSQHAIMKSRFDPYLDILAQLRGEAPPDEESDTNDES</sequence>
<comment type="subcellular location">
    <subcellularLocation>
        <location evidence="4">Cytoplasm</location>
        <location evidence="4">Cytosol</location>
    </subcellularLocation>
    <subcellularLocation>
        <location evidence="4">Nucleus</location>
    </subcellularLocation>
</comment>
<dbReference type="PROSITE" id="PS50894">
    <property type="entry name" value="HPT"/>
    <property type="match status" value="1"/>
</dbReference>
<dbReference type="AlphaFoldDB" id="A0AAW1KAL5"/>
<feature type="domain" description="HPt" evidence="5">
    <location>
        <begin position="37"/>
        <end position="141"/>
    </location>
</feature>
<keyword evidence="2 4" id="KW-0902">Two-component regulatory system</keyword>
<reference evidence="6" key="1">
    <citation type="submission" date="2024-03" db="EMBL/GenBank/DDBJ databases">
        <title>WGS assembly of Saponaria officinalis var. Norfolk2.</title>
        <authorList>
            <person name="Jenkins J."/>
            <person name="Shu S."/>
            <person name="Grimwood J."/>
            <person name="Barry K."/>
            <person name="Goodstein D."/>
            <person name="Schmutz J."/>
            <person name="Leebens-Mack J."/>
            <person name="Osbourn A."/>
        </authorList>
    </citation>
    <scope>NUCLEOTIDE SEQUENCE [LARGE SCALE GENOMIC DNA]</scope>
    <source>
        <strain evidence="6">JIC</strain>
    </source>
</reference>
<dbReference type="PANTHER" id="PTHR28242">
    <property type="entry name" value="PHOSPHORELAY INTERMEDIATE PROTEIN YPD1"/>
    <property type="match status" value="1"/>
</dbReference>
<gene>
    <name evidence="6" type="ORF">RND81_06G163400</name>
</gene>
<dbReference type="GO" id="GO:0009927">
    <property type="term" value="F:histidine phosphotransfer kinase activity"/>
    <property type="evidence" value="ECO:0007669"/>
    <property type="project" value="UniProtKB-UniRule"/>
</dbReference>
<evidence type="ECO:0000313" key="7">
    <source>
        <dbReference type="Proteomes" id="UP001443914"/>
    </source>
</evidence>
<dbReference type="GO" id="GO:0009736">
    <property type="term" value="P:cytokinin-activated signaling pathway"/>
    <property type="evidence" value="ECO:0007669"/>
    <property type="project" value="UniProtKB-KW"/>
</dbReference>
<keyword evidence="7" id="KW-1185">Reference proteome</keyword>
<dbReference type="InterPro" id="IPR008207">
    <property type="entry name" value="Sig_transdc_His_kin_Hpt_dom"/>
</dbReference>
<evidence type="ECO:0000256" key="2">
    <source>
        <dbReference type="ARBA" id="ARBA00023012"/>
    </source>
</evidence>
<dbReference type="EMBL" id="JBDFQZ010000006">
    <property type="protein sequence ID" value="KAK9715416.1"/>
    <property type="molecule type" value="Genomic_DNA"/>
</dbReference>
<dbReference type="Gene3D" id="1.20.120.160">
    <property type="entry name" value="HPT domain"/>
    <property type="match status" value="1"/>
</dbReference>
<comment type="function">
    <text evidence="4">Functions as a two-component phosphorelay mediators between cytokinin sensor histidine kinases and response regulators (B-type ARRs). Plays an important role in propagating cytokinin signal transduction.</text>
</comment>
<dbReference type="GO" id="GO:0005829">
    <property type="term" value="C:cytosol"/>
    <property type="evidence" value="ECO:0007669"/>
    <property type="project" value="UniProtKB-SubCell"/>
</dbReference>
<keyword evidence="1 4" id="KW-0932">Cytokinin signaling pathway</keyword>
<dbReference type="SUPFAM" id="SSF47226">
    <property type="entry name" value="Histidine-containing phosphotransfer domain, HPT domain"/>
    <property type="match status" value="1"/>
</dbReference>
<name>A0AAW1KAL5_SAPOF</name>
<dbReference type="InterPro" id="IPR036641">
    <property type="entry name" value="HPT_dom_sf"/>
</dbReference>
<dbReference type="Proteomes" id="UP001443914">
    <property type="component" value="Unassembled WGS sequence"/>
</dbReference>
<evidence type="ECO:0000256" key="3">
    <source>
        <dbReference type="PROSITE-ProRule" id="PRU00110"/>
    </source>
</evidence>
<dbReference type="GO" id="GO:0005634">
    <property type="term" value="C:nucleus"/>
    <property type="evidence" value="ECO:0007669"/>
    <property type="project" value="UniProtKB-SubCell"/>
</dbReference>
<dbReference type="GO" id="GO:0000160">
    <property type="term" value="P:phosphorelay signal transduction system"/>
    <property type="evidence" value="ECO:0007669"/>
    <property type="project" value="UniProtKB-UniRule"/>
</dbReference>
<comment type="caution">
    <text evidence="3">Lacks conserved residue(s) required for the propagation of feature annotation.</text>
</comment>
<evidence type="ECO:0000259" key="5">
    <source>
        <dbReference type="PROSITE" id="PS50894"/>
    </source>
</evidence>
<comment type="caution">
    <text evidence="6">The sequence shown here is derived from an EMBL/GenBank/DDBJ whole genome shotgun (WGS) entry which is preliminary data.</text>
</comment>
<dbReference type="PANTHER" id="PTHR28242:SF41">
    <property type="entry name" value="HISTIDINE CONTAINING PHOSPHOTRANSFER PROTEIN"/>
    <property type="match status" value="1"/>
</dbReference>
<dbReference type="GO" id="GO:0043424">
    <property type="term" value="F:protein histidine kinase binding"/>
    <property type="evidence" value="ECO:0007669"/>
    <property type="project" value="UniProtKB-UniRule"/>
</dbReference>
<evidence type="ECO:0000313" key="6">
    <source>
        <dbReference type="EMBL" id="KAK9715416.1"/>
    </source>
</evidence>